<dbReference type="SUPFAM" id="SSF82114">
    <property type="entry name" value="Riboflavin kinase-like"/>
    <property type="match status" value="1"/>
</dbReference>
<reference evidence="9" key="1">
    <citation type="submission" date="2021-01" db="EMBL/GenBank/DDBJ databases">
        <authorList>
            <person name="Corre E."/>
            <person name="Pelletier E."/>
            <person name="Niang G."/>
            <person name="Scheremetjew M."/>
            <person name="Finn R."/>
            <person name="Kale V."/>
            <person name="Holt S."/>
            <person name="Cochrane G."/>
            <person name="Meng A."/>
            <person name="Brown T."/>
            <person name="Cohen L."/>
        </authorList>
    </citation>
    <scope>NUCLEOTIDE SEQUENCE</scope>
    <source>
        <strain evidence="9">CCMP1594</strain>
    </source>
</reference>
<dbReference type="SFLD" id="SFLDS00003">
    <property type="entry name" value="Haloacid_Dehalogenase"/>
    <property type="match status" value="1"/>
</dbReference>
<dbReference type="Pfam" id="PF00702">
    <property type="entry name" value="Hydrolase"/>
    <property type="match status" value="1"/>
</dbReference>
<dbReference type="InterPro" id="IPR023214">
    <property type="entry name" value="HAD_sf"/>
</dbReference>
<dbReference type="GO" id="GO:0009398">
    <property type="term" value="P:FMN biosynthetic process"/>
    <property type="evidence" value="ECO:0007669"/>
    <property type="project" value="UniProtKB-UniPathway"/>
</dbReference>
<evidence type="ECO:0000259" key="8">
    <source>
        <dbReference type="SMART" id="SM00904"/>
    </source>
</evidence>
<dbReference type="SUPFAM" id="SSF56784">
    <property type="entry name" value="HAD-like"/>
    <property type="match status" value="1"/>
</dbReference>
<comment type="pathway">
    <text evidence="1">Cofactor biosynthesis; FMN biosynthesis; FMN from riboflavin (ATP route): step 1/1.</text>
</comment>
<dbReference type="EC" id="2.7.1.26" evidence="2"/>
<accession>A0A7S4C8M5</accession>
<dbReference type="AlphaFoldDB" id="A0A7S4C8M5"/>
<dbReference type="UniPathway" id="UPA00276">
    <property type="reaction ID" value="UER00406"/>
</dbReference>
<dbReference type="PANTHER" id="PTHR22749:SF6">
    <property type="entry name" value="RIBOFLAVIN KINASE"/>
    <property type="match status" value="1"/>
</dbReference>
<keyword evidence="5" id="KW-0808">Transferase</keyword>
<proteinExistence type="predicted"/>
<dbReference type="NCBIfam" id="TIGR01509">
    <property type="entry name" value="HAD-SF-IA-v3"/>
    <property type="match status" value="1"/>
</dbReference>
<dbReference type="InterPro" id="IPR023468">
    <property type="entry name" value="Riboflavin_kinase"/>
</dbReference>
<name>A0A7S4C8M5_9EUGL</name>
<dbReference type="FunFam" id="2.40.30.30:FF:000005">
    <property type="entry name" value="Haloacid dehalogenase-like hydrolase domain-containing protein 1A"/>
    <property type="match status" value="1"/>
</dbReference>
<evidence type="ECO:0000313" key="9">
    <source>
        <dbReference type="EMBL" id="CAE0790267.1"/>
    </source>
</evidence>
<evidence type="ECO:0000256" key="4">
    <source>
        <dbReference type="ARBA" id="ARBA00022643"/>
    </source>
</evidence>
<evidence type="ECO:0000256" key="2">
    <source>
        <dbReference type="ARBA" id="ARBA00012105"/>
    </source>
</evidence>
<keyword evidence="6" id="KW-0547">Nucleotide-binding</keyword>
<dbReference type="InterPro" id="IPR006439">
    <property type="entry name" value="HAD-SF_hydro_IA"/>
</dbReference>
<dbReference type="Gene3D" id="1.10.150.240">
    <property type="entry name" value="Putative phosphatase, domain 2"/>
    <property type="match status" value="1"/>
</dbReference>
<dbReference type="Pfam" id="PF01687">
    <property type="entry name" value="Flavokinase"/>
    <property type="match status" value="1"/>
</dbReference>
<dbReference type="SMART" id="SM00904">
    <property type="entry name" value="Flavokinase"/>
    <property type="match status" value="1"/>
</dbReference>
<keyword evidence="4" id="KW-0288">FMN</keyword>
<organism evidence="9">
    <name type="scientific">Eutreptiella gymnastica</name>
    <dbReference type="NCBI Taxonomy" id="73025"/>
    <lineage>
        <taxon>Eukaryota</taxon>
        <taxon>Discoba</taxon>
        <taxon>Euglenozoa</taxon>
        <taxon>Euglenida</taxon>
        <taxon>Spirocuta</taxon>
        <taxon>Euglenophyceae</taxon>
        <taxon>Eutreptiales</taxon>
        <taxon>Eutreptiaceae</taxon>
        <taxon>Eutreptiella</taxon>
    </lineage>
</organism>
<dbReference type="Gene3D" id="3.40.50.1000">
    <property type="entry name" value="HAD superfamily/HAD-like"/>
    <property type="match status" value="1"/>
</dbReference>
<dbReference type="InterPro" id="IPR015865">
    <property type="entry name" value="Riboflavin_kinase_bac/euk"/>
</dbReference>
<dbReference type="PANTHER" id="PTHR22749">
    <property type="entry name" value="RIBOFLAVIN KINASE/FMN ADENYLYLTRANSFERASE"/>
    <property type="match status" value="1"/>
</dbReference>
<evidence type="ECO:0000256" key="6">
    <source>
        <dbReference type="ARBA" id="ARBA00022741"/>
    </source>
</evidence>
<keyword evidence="7" id="KW-0067">ATP-binding</keyword>
<dbReference type="GO" id="GO:0005524">
    <property type="term" value="F:ATP binding"/>
    <property type="evidence" value="ECO:0007669"/>
    <property type="project" value="UniProtKB-KW"/>
</dbReference>
<dbReference type="SFLD" id="SFLDG01135">
    <property type="entry name" value="C1.5.6:_HAD__Beta-PGM__Phospha"/>
    <property type="match status" value="1"/>
</dbReference>
<evidence type="ECO:0000256" key="3">
    <source>
        <dbReference type="ARBA" id="ARBA00022630"/>
    </source>
</evidence>
<protein>
    <recommendedName>
        <fullName evidence="2">riboflavin kinase</fullName>
        <ecNumber evidence="2">2.7.1.26</ecNumber>
    </recommendedName>
</protein>
<evidence type="ECO:0000256" key="1">
    <source>
        <dbReference type="ARBA" id="ARBA00005201"/>
    </source>
</evidence>
<dbReference type="GO" id="GO:0008531">
    <property type="term" value="F:riboflavin kinase activity"/>
    <property type="evidence" value="ECO:0007669"/>
    <property type="project" value="UniProtKB-EC"/>
</dbReference>
<dbReference type="PRINTS" id="PR00413">
    <property type="entry name" value="HADHALOGNASE"/>
</dbReference>
<dbReference type="Gene3D" id="2.40.30.30">
    <property type="entry name" value="Riboflavin kinase-like"/>
    <property type="match status" value="1"/>
</dbReference>
<dbReference type="InterPro" id="IPR023198">
    <property type="entry name" value="PGP-like_dom2"/>
</dbReference>
<sequence>MEAVIFDLDGTILDTETVLKQVVVQMLAQYGKAEGWDADSYAGWGKRAAEACQDLVDQLELPVTADEFHAQCQPLLHESFKTARIMPGIQRLVEHLKAQNVPLAIVSSSSRSSYELKQGDCPAKRSIFQKVECVVCAEDVVEGKPSPEGYLKAAKSLGIEPGHCLVIEDSLNGVQAAKRAGMRCTAVPTLAKSEAKYEEAGADEVLHTTLDFKPERWGLAGFSDLVAGTVPRLPPLRIAGEVVRGFGRGSKSLGIPTANLPSEKLPDILCQAANGIYVGWASVGASPKVYKMVMSIGWNPTFDDVKVKTVEPHLLHVFEDDFYDEQLRLVICGYVRPELKYTTLEALIEAINGDIRTGHAALDLAPYKALQDDPFLQPDAPQPVKVATL</sequence>
<evidence type="ECO:0000256" key="7">
    <source>
        <dbReference type="ARBA" id="ARBA00022840"/>
    </source>
</evidence>
<dbReference type="InterPro" id="IPR036412">
    <property type="entry name" value="HAD-like_sf"/>
</dbReference>
<keyword evidence="3" id="KW-0285">Flavoprotein</keyword>
<dbReference type="GO" id="GO:0009231">
    <property type="term" value="P:riboflavin biosynthetic process"/>
    <property type="evidence" value="ECO:0007669"/>
    <property type="project" value="InterPro"/>
</dbReference>
<dbReference type="SFLD" id="SFLDG01129">
    <property type="entry name" value="C1.5:_HAD__Beta-PGM__Phosphata"/>
    <property type="match status" value="1"/>
</dbReference>
<evidence type="ECO:0000256" key="5">
    <source>
        <dbReference type="ARBA" id="ARBA00022679"/>
    </source>
</evidence>
<dbReference type="EMBL" id="HBJA01004247">
    <property type="protein sequence ID" value="CAE0790267.1"/>
    <property type="molecule type" value="Transcribed_RNA"/>
</dbReference>
<feature type="domain" description="Riboflavin kinase" evidence="8">
    <location>
        <begin position="233"/>
        <end position="363"/>
    </location>
</feature>
<dbReference type="InterPro" id="IPR023465">
    <property type="entry name" value="Riboflavin_kinase_dom_sf"/>
</dbReference>
<gene>
    <name evidence="9" type="ORF">EGYM00163_LOCUS1381</name>
</gene>